<dbReference type="RefSeq" id="WP_126659890.1">
    <property type="nucleotide sequence ID" value="NZ_RYYR01000022.1"/>
</dbReference>
<proteinExistence type="predicted"/>
<protein>
    <recommendedName>
        <fullName evidence="3">Branched-chain amino acid aminotransferase</fullName>
    </recommendedName>
</protein>
<dbReference type="Proteomes" id="UP000287910">
    <property type="component" value="Unassembled WGS sequence"/>
</dbReference>
<accession>A0A432L975</accession>
<dbReference type="AlphaFoldDB" id="A0A432L975"/>
<evidence type="ECO:0000313" key="1">
    <source>
        <dbReference type="EMBL" id="RUL49872.1"/>
    </source>
</evidence>
<evidence type="ECO:0008006" key="3">
    <source>
        <dbReference type="Google" id="ProtNLM"/>
    </source>
</evidence>
<dbReference type="EMBL" id="RYYR01000022">
    <property type="protein sequence ID" value="RUL49872.1"/>
    <property type="molecule type" value="Genomic_DNA"/>
</dbReference>
<keyword evidence="2" id="KW-1185">Reference proteome</keyword>
<comment type="caution">
    <text evidence="1">The sequence shown here is derived from an EMBL/GenBank/DDBJ whole genome shotgun (WGS) entry which is preliminary data.</text>
</comment>
<name>A0A432L975_9BACI</name>
<gene>
    <name evidence="1" type="ORF">EK386_14445</name>
</gene>
<evidence type="ECO:0000313" key="2">
    <source>
        <dbReference type="Proteomes" id="UP000287910"/>
    </source>
</evidence>
<organism evidence="1 2">
    <name type="scientific">Lysinibacillus antri</name>
    <dbReference type="NCBI Taxonomy" id="2498145"/>
    <lineage>
        <taxon>Bacteria</taxon>
        <taxon>Bacillati</taxon>
        <taxon>Bacillota</taxon>
        <taxon>Bacilli</taxon>
        <taxon>Bacillales</taxon>
        <taxon>Bacillaceae</taxon>
        <taxon>Lysinibacillus</taxon>
    </lineage>
</organism>
<sequence length="153" mass="17665">MTINLTDAYIERCDKETEDTIAQEQSSFLATPITYFKQHLNEFLYIESPTFEAVKIDAISLEVDDVFRTYMVLLGLKVQKKHTSTIKTFLEEHLHTTETKNYSAMFSGEDGLWELNIPIDFIEGFSESMTVHEALTLALQFIQKLIQTTEQNN</sequence>
<reference evidence="1 2" key="1">
    <citation type="submission" date="2018-12" db="EMBL/GenBank/DDBJ databases">
        <title>Lysinibacillus antri sp. nov., isolated from a cave soil.</title>
        <authorList>
            <person name="Narsing Rao M.P."/>
            <person name="Zhang H."/>
            <person name="Dong Z.-Y."/>
            <person name="Niu X.-K."/>
            <person name="Zhang K."/>
            <person name="Fang B.-Z."/>
            <person name="Kang Y.-Q."/>
            <person name="Xiao M."/>
            <person name="Li W.-J."/>
        </authorList>
    </citation>
    <scope>NUCLEOTIDE SEQUENCE [LARGE SCALE GENOMIC DNA]</scope>
    <source>
        <strain evidence="1 2">SYSU K30002</strain>
    </source>
</reference>